<dbReference type="InterPro" id="IPR008250">
    <property type="entry name" value="ATPase_P-typ_transduc_dom_A_sf"/>
</dbReference>
<dbReference type="GO" id="GO:0098797">
    <property type="term" value="C:plasma membrane protein complex"/>
    <property type="evidence" value="ECO:0007669"/>
    <property type="project" value="UniProtKB-ARBA"/>
</dbReference>
<dbReference type="InterPro" id="IPR059000">
    <property type="entry name" value="ATPase_P-type_domA"/>
</dbReference>
<feature type="transmembrane region" description="Helical" evidence="16">
    <location>
        <begin position="111"/>
        <end position="130"/>
    </location>
</feature>
<evidence type="ECO:0000259" key="17">
    <source>
        <dbReference type="SMART" id="SM00831"/>
    </source>
</evidence>
<accession>A0A7I4YM74</accession>
<keyword evidence="16" id="KW-0479">Metal-binding</keyword>
<dbReference type="InterPro" id="IPR005775">
    <property type="entry name" value="P-type_ATPase_IIC"/>
</dbReference>
<dbReference type="Gene3D" id="3.40.1110.10">
    <property type="entry name" value="Calcium-transporting ATPase, cytoplasmic domain N"/>
    <property type="match status" value="1"/>
</dbReference>
<dbReference type="GO" id="GO:0006883">
    <property type="term" value="P:intracellular sodium ion homeostasis"/>
    <property type="evidence" value="ECO:0007669"/>
    <property type="project" value="TreeGrafter"/>
</dbReference>
<evidence type="ECO:0000256" key="5">
    <source>
        <dbReference type="ARBA" id="ARBA00022553"/>
    </source>
</evidence>
<evidence type="ECO:0000256" key="4">
    <source>
        <dbReference type="ARBA" id="ARBA00022538"/>
    </source>
</evidence>
<dbReference type="SFLD" id="SFLDS00003">
    <property type="entry name" value="Haloacid_Dehalogenase"/>
    <property type="match status" value="1"/>
</dbReference>
<dbReference type="Pfam" id="PF00122">
    <property type="entry name" value="E1-E2_ATPase"/>
    <property type="match status" value="1"/>
</dbReference>
<dbReference type="SUPFAM" id="SSF81665">
    <property type="entry name" value="Calcium ATPase, transmembrane domain M"/>
    <property type="match status" value="1"/>
</dbReference>
<evidence type="ECO:0000256" key="7">
    <source>
        <dbReference type="ARBA" id="ARBA00022741"/>
    </source>
</evidence>
<dbReference type="NCBIfam" id="TIGR01106">
    <property type="entry name" value="ATPase-IIC_X-K"/>
    <property type="match status" value="1"/>
</dbReference>
<dbReference type="GO" id="GO:0016887">
    <property type="term" value="F:ATP hydrolysis activity"/>
    <property type="evidence" value="ECO:0007669"/>
    <property type="project" value="InterPro"/>
</dbReference>
<proteinExistence type="inferred from homology"/>
<dbReference type="Gene3D" id="1.20.1110.10">
    <property type="entry name" value="Calcium-transporting ATPase, transmembrane domain"/>
    <property type="match status" value="1"/>
</dbReference>
<keyword evidence="13 16" id="KW-0472">Membrane</keyword>
<dbReference type="PANTHER" id="PTHR43294:SF18">
    <property type="entry name" value="SODIUM_POTASSIUM-TRANSPORTING ATPASE SUBUNIT ALPHA"/>
    <property type="match status" value="1"/>
</dbReference>
<dbReference type="FunFam" id="1.20.1110.10:FF:000038">
    <property type="entry name" value="Sodium/potassium-transporting ATPase subunit alpha"/>
    <property type="match status" value="1"/>
</dbReference>
<dbReference type="InterPro" id="IPR023214">
    <property type="entry name" value="HAD_sf"/>
</dbReference>
<dbReference type="FunFam" id="3.40.50.1000:FF:000083">
    <property type="entry name" value="Sodium/potassium-transporting ATPase subunit alpha"/>
    <property type="match status" value="1"/>
</dbReference>
<keyword evidence="4 16" id="KW-0633">Potassium transport</keyword>
<dbReference type="SMART" id="SM00831">
    <property type="entry name" value="Cation_ATPase_N"/>
    <property type="match status" value="1"/>
</dbReference>
<feature type="transmembrane region" description="Helical" evidence="16">
    <location>
        <begin position="302"/>
        <end position="330"/>
    </location>
</feature>
<dbReference type="FunFam" id="1.20.1110.10:FF:000095">
    <property type="entry name" value="Sodium/potassium-transporting ATPase subunit alpha-1"/>
    <property type="match status" value="1"/>
</dbReference>
<name>A0A7I4YM74_HAECO</name>
<dbReference type="PROSITE" id="PS00154">
    <property type="entry name" value="ATPASE_E1_E2"/>
    <property type="match status" value="1"/>
</dbReference>
<dbReference type="FunFam" id="3.40.1110.10:FF:000001">
    <property type="entry name" value="Sodium/potassium-transporting ATPase subunit alpha"/>
    <property type="match status" value="1"/>
</dbReference>
<keyword evidence="12 16" id="KW-0406">Ion transport</keyword>
<comment type="function">
    <text evidence="14">This is the catalytic component of the active enzyme, which catalyzes the hydrolysis of ATP coupled with the exchange of sodium and potassium ions across the plasma membrane. This action creates the electrochemical gradient of sodium and potassium ions, providing the energy for active transport of various nutrients.</text>
</comment>
<evidence type="ECO:0000256" key="2">
    <source>
        <dbReference type="ARBA" id="ARBA00006934"/>
    </source>
</evidence>
<dbReference type="AlphaFoldDB" id="A0A7I4YM74"/>
<keyword evidence="8 16" id="KW-0067">ATP-binding</keyword>
<dbReference type="PANTHER" id="PTHR43294">
    <property type="entry name" value="SODIUM/POTASSIUM-TRANSPORTING ATPASE SUBUNIT ALPHA"/>
    <property type="match status" value="1"/>
</dbReference>
<sequence length="1009" mass="112866">MWSFFRRDKRKLDHLKKDIDIDDHKIPLEELLHRLKTDKESGLTADEAAERLKMYGPNKLTPPYKTPTWIKLLQNLFGGFNMLLWIASLASMVGYFMEKQEYGEETKADNLYLAITLATVVTITGLFSFYQEAKSGNIMSSFANMIPSMAHVIRDGRIIDVKVDDVVLGDIVEISGGDKVPADIRIFQARGLKVDNSSLTGESEPQTRSPEFTHNNPLESKNVAMFSTNVLEGSGRGVVILTADNTVVGRIAALTAQVTSGPSPIAKEIYHFIHVITFVALGVGVTFFVLSIIYGYTLIQALIYFMGIVVANVPEGIVATVTVCLTLTAVKMRRKHCLVKNLEAVETLGSTSTICSDKTGTLTQNRMTITHLWCDGKIDEAEQCLPNGKLRGKKMHRMEGTFKLLIRCAVLCSRSKFKNEDFSVPLPKREVAGDASETAIMKYCELLLGDGGTKKMRDKKPKVAEIPFNSTNKYQVSIHQNGDRYLLVMKGAPEKILKVCSTLLIEGNEKNKDKSFEEDFVKAYEMLGGFGERVLGFCDLEMDPEKFPKNFVFDTENPNFPLTNLRFLGLMSMIDPPRPGVPQAVQLCQSAGIKVVMVTGDHPITAKAIARQVHIISRKARVTELIEDDEQASEHETFGKGRLHNTKAIIVHGEQLKLLSGSTLREIVGNYQQVVFARTSPAQKLQIVEAYQLTNNVVGVTGDGVNDAPALRKADIGIAMGIAGTDVSKQAADMILLNDNFASIVTGVEEGRLIFDNLKKSIAYTLTSNIPEIAPFMCYVILGIPIPLSLVAILMIDLGTDLWPAISLAYEVPETDIMQRPPRNHEYDRLVNTRLVLFSYLQVGVFQMYAGFVTYFAIMMAHGWKPLHLLHQRELWDCETLNDLEDSYGQQWTYAARKGLEASCHSGYFFAVVALQWSDALISKTRKNSIVMQGTENQVLNTSLIFTTLMAMFITVTPYVKDVLKLNGIRLADAMISVYYAFVMFVYDECRRWYLRKYPTGFIYRETYF</sequence>
<dbReference type="Pfam" id="PF00690">
    <property type="entry name" value="Cation_ATPase_N"/>
    <property type="match status" value="1"/>
</dbReference>
<dbReference type="OMA" id="FYAIVVV"/>
<evidence type="ECO:0000256" key="9">
    <source>
        <dbReference type="ARBA" id="ARBA00022958"/>
    </source>
</evidence>
<keyword evidence="18" id="KW-1185">Reference proteome</keyword>
<dbReference type="PRINTS" id="PR00119">
    <property type="entry name" value="CATATPASE"/>
</dbReference>
<dbReference type="GO" id="GO:0005524">
    <property type="term" value="F:ATP binding"/>
    <property type="evidence" value="ECO:0007669"/>
    <property type="project" value="UniProtKB-KW"/>
</dbReference>
<dbReference type="InterPro" id="IPR004014">
    <property type="entry name" value="ATPase_P-typ_cation-transptr_N"/>
</dbReference>
<evidence type="ECO:0000256" key="10">
    <source>
        <dbReference type="ARBA" id="ARBA00022967"/>
    </source>
</evidence>
<dbReference type="GO" id="GO:1990573">
    <property type="term" value="P:potassium ion import across plasma membrane"/>
    <property type="evidence" value="ECO:0007669"/>
    <property type="project" value="TreeGrafter"/>
</dbReference>
<dbReference type="GO" id="GO:0090533">
    <property type="term" value="C:cation-transporting ATPase complex"/>
    <property type="evidence" value="ECO:0007669"/>
    <property type="project" value="UniProtKB-ARBA"/>
</dbReference>
<dbReference type="SFLD" id="SFLDG00002">
    <property type="entry name" value="C1.7:_P-type_atpase_like"/>
    <property type="match status" value="1"/>
</dbReference>
<evidence type="ECO:0000256" key="3">
    <source>
        <dbReference type="ARBA" id="ARBA00022448"/>
    </source>
</evidence>
<dbReference type="SUPFAM" id="SSF81653">
    <property type="entry name" value="Calcium ATPase, transduction domain A"/>
    <property type="match status" value="1"/>
</dbReference>
<dbReference type="Gene3D" id="2.70.150.10">
    <property type="entry name" value="Calcium-transporting ATPase, cytoplasmic transduction domain A"/>
    <property type="match status" value="1"/>
</dbReference>
<dbReference type="WBParaSite" id="HCON_00119290-00001">
    <property type="protein sequence ID" value="HCON_00119290-00001"/>
    <property type="gene ID" value="HCON_00119290"/>
</dbReference>
<evidence type="ECO:0000313" key="18">
    <source>
        <dbReference type="Proteomes" id="UP000025227"/>
    </source>
</evidence>
<evidence type="ECO:0000256" key="11">
    <source>
        <dbReference type="ARBA" id="ARBA00022989"/>
    </source>
</evidence>
<dbReference type="FunFam" id="2.70.150.10:FF:000003">
    <property type="entry name" value="Sodium/potassium-transporting ATPase subunit alpha"/>
    <property type="match status" value="1"/>
</dbReference>
<evidence type="ECO:0000256" key="1">
    <source>
        <dbReference type="ARBA" id="ARBA00004141"/>
    </source>
</evidence>
<organism evidence="18 19">
    <name type="scientific">Haemonchus contortus</name>
    <name type="common">Barber pole worm</name>
    <dbReference type="NCBI Taxonomy" id="6289"/>
    <lineage>
        <taxon>Eukaryota</taxon>
        <taxon>Metazoa</taxon>
        <taxon>Ecdysozoa</taxon>
        <taxon>Nematoda</taxon>
        <taxon>Chromadorea</taxon>
        <taxon>Rhabditida</taxon>
        <taxon>Rhabditina</taxon>
        <taxon>Rhabditomorpha</taxon>
        <taxon>Strongyloidea</taxon>
        <taxon>Trichostrongylidae</taxon>
        <taxon>Haemonchus</taxon>
    </lineage>
</organism>
<evidence type="ECO:0000256" key="14">
    <source>
        <dbReference type="ARBA" id="ARBA00037422"/>
    </source>
</evidence>
<keyword evidence="5" id="KW-0597">Phosphoprotein</keyword>
<feature type="transmembrane region" description="Helical" evidence="16">
    <location>
        <begin position="776"/>
        <end position="796"/>
    </location>
</feature>
<keyword evidence="7 16" id="KW-0547">Nucleotide-binding</keyword>
<dbReference type="InterPro" id="IPR001757">
    <property type="entry name" value="P_typ_ATPase"/>
</dbReference>
<dbReference type="Pfam" id="PF00689">
    <property type="entry name" value="Cation_ATPase_C"/>
    <property type="match status" value="1"/>
</dbReference>
<evidence type="ECO:0000256" key="12">
    <source>
        <dbReference type="ARBA" id="ARBA00023065"/>
    </source>
</evidence>
<dbReference type="NCBIfam" id="TIGR01494">
    <property type="entry name" value="ATPase_P-type"/>
    <property type="match status" value="2"/>
</dbReference>
<dbReference type="SUPFAM" id="SSF81660">
    <property type="entry name" value="Metal cation-transporting ATPase, ATP-binding domain N"/>
    <property type="match status" value="1"/>
</dbReference>
<keyword evidence="3 16" id="KW-0813">Transport</keyword>
<dbReference type="InterPro" id="IPR018303">
    <property type="entry name" value="ATPase_P-typ_P_site"/>
</dbReference>
<dbReference type="Pfam" id="PF08282">
    <property type="entry name" value="Hydrolase_3"/>
    <property type="match status" value="1"/>
</dbReference>
<dbReference type="SUPFAM" id="SSF56784">
    <property type="entry name" value="HAD-like"/>
    <property type="match status" value="1"/>
</dbReference>
<feature type="transmembrane region" description="Helical" evidence="16">
    <location>
        <begin position="966"/>
        <end position="987"/>
    </location>
</feature>
<dbReference type="InterPro" id="IPR036412">
    <property type="entry name" value="HAD-like_sf"/>
</dbReference>
<dbReference type="GO" id="GO:0036376">
    <property type="term" value="P:sodium ion export across plasma membrane"/>
    <property type="evidence" value="ECO:0007669"/>
    <property type="project" value="TreeGrafter"/>
</dbReference>
<evidence type="ECO:0000256" key="8">
    <source>
        <dbReference type="ARBA" id="ARBA00022840"/>
    </source>
</evidence>
<feature type="transmembrane region" description="Helical" evidence="16">
    <location>
        <begin position="76"/>
        <end position="96"/>
    </location>
</feature>
<protein>
    <recommendedName>
        <fullName evidence="16">Sodium/potassium-transporting ATPase subunit alpha</fullName>
    </recommendedName>
</protein>
<dbReference type="InterPro" id="IPR023299">
    <property type="entry name" value="ATPase_P-typ_cyto_dom_N"/>
</dbReference>
<keyword evidence="11 16" id="KW-1133">Transmembrane helix</keyword>
<dbReference type="GO" id="GO:0005391">
    <property type="term" value="F:P-type sodium:potassium-exchanging transporter activity"/>
    <property type="evidence" value="ECO:0007669"/>
    <property type="project" value="UniProtKB-ARBA"/>
</dbReference>
<comment type="subcellular location">
    <subcellularLocation>
        <location evidence="16">Cell membrane</location>
        <topology evidence="16">Multi-pass membrane protein</topology>
    </subcellularLocation>
    <subcellularLocation>
        <location evidence="1">Membrane</location>
        <topology evidence="1">Multi-pass membrane protein</topology>
    </subcellularLocation>
</comment>
<feature type="domain" description="Cation-transporting P-type ATPase N-terminal" evidence="17">
    <location>
        <begin position="22"/>
        <end position="96"/>
    </location>
</feature>
<evidence type="ECO:0000256" key="15">
    <source>
        <dbReference type="ARBA" id="ARBA00038795"/>
    </source>
</evidence>
<dbReference type="InterPro" id="IPR023298">
    <property type="entry name" value="ATPase_P-typ_TM_dom_sf"/>
</dbReference>
<dbReference type="Proteomes" id="UP000025227">
    <property type="component" value="Unplaced"/>
</dbReference>
<dbReference type="OrthoDB" id="3352408at2759"/>
<dbReference type="InterPro" id="IPR006068">
    <property type="entry name" value="ATPase_P-typ_cation-transptr_C"/>
</dbReference>
<evidence type="ECO:0000256" key="13">
    <source>
        <dbReference type="ARBA" id="ARBA00023136"/>
    </source>
</evidence>
<dbReference type="GO" id="GO:1902600">
    <property type="term" value="P:proton transmembrane transport"/>
    <property type="evidence" value="ECO:0007669"/>
    <property type="project" value="TreeGrafter"/>
</dbReference>
<dbReference type="InterPro" id="IPR050510">
    <property type="entry name" value="Cation_transp_ATPase_P-type"/>
</dbReference>
<feature type="transmembrane region" description="Helical" evidence="16">
    <location>
        <begin position="272"/>
        <end position="296"/>
    </location>
</feature>
<dbReference type="PRINTS" id="PR00121">
    <property type="entry name" value="NAKATPASE"/>
</dbReference>
<comment type="similarity">
    <text evidence="2 16">Belongs to the cation transport ATPase (P-type) (TC 3.A.3) family. Type IIC subfamily.</text>
</comment>
<keyword evidence="9 16" id="KW-0630">Potassium</keyword>
<keyword evidence="10" id="KW-1278">Translocase</keyword>
<reference evidence="19" key="1">
    <citation type="submission" date="2020-12" db="UniProtKB">
        <authorList>
            <consortium name="WormBaseParasite"/>
        </authorList>
    </citation>
    <scope>IDENTIFICATION</scope>
    <source>
        <strain evidence="19">MHco3</strain>
    </source>
</reference>
<evidence type="ECO:0000256" key="6">
    <source>
        <dbReference type="ARBA" id="ARBA00022692"/>
    </source>
</evidence>
<dbReference type="GO" id="GO:0046872">
    <property type="term" value="F:metal ion binding"/>
    <property type="evidence" value="ECO:0007669"/>
    <property type="project" value="UniProtKB-KW"/>
</dbReference>
<dbReference type="Gene3D" id="3.40.50.1000">
    <property type="entry name" value="HAD superfamily/HAD-like"/>
    <property type="match status" value="1"/>
</dbReference>
<evidence type="ECO:0000313" key="19">
    <source>
        <dbReference type="WBParaSite" id="HCON_00119290-00001"/>
    </source>
</evidence>
<evidence type="ECO:0000256" key="16">
    <source>
        <dbReference type="RuleBase" id="RU362084"/>
    </source>
</evidence>
<comment type="subunit">
    <text evidence="15">The sodium/potassium-transporting ATPase is composed of a catalytic alpha subunit, an auxiliary non-catalytic beta subunit and an additional regulatory subunit.</text>
</comment>
<dbReference type="GO" id="GO:0030007">
    <property type="term" value="P:intracellular potassium ion homeostasis"/>
    <property type="evidence" value="ECO:0007669"/>
    <property type="project" value="TreeGrafter"/>
</dbReference>
<feature type="transmembrane region" description="Helical" evidence="16">
    <location>
        <begin position="837"/>
        <end position="858"/>
    </location>
</feature>
<keyword evidence="6 16" id="KW-0812">Transmembrane</keyword>
<dbReference type="Pfam" id="PF13246">
    <property type="entry name" value="Cation_ATPase"/>
    <property type="match status" value="1"/>
</dbReference>
<dbReference type="SFLD" id="SFLDF00027">
    <property type="entry name" value="p-type_atpase"/>
    <property type="match status" value="1"/>
</dbReference>
<feature type="transmembrane region" description="Helical" evidence="16">
    <location>
        <begin position="939"/>
        <end position="960"/>
    </location>
</feature>
<dbReference type="InterPro" id="IPR044492">
    <property type="entry name" value="P_typ_ATPase_HD_dom"/>
</dbReference>